<dbReference type="InterPro" id="IPR036163">
    <property type="entry name" value="HMA_dom_sf"/>
</dbReference>
<dbReference type="Pfam" id="PF00403">
    <property type="entry name" value="HMA"/>
    <property type="match status" value="1"/>
</dbReference>
<dbReference type="AlphaFoldDB" id="A0A3B0XMG1"/>
<dbReference type="InterPro" id="IPR006121">
    <property type="entry name" value="HMA_dom"/>
</dbReference>
<dbReference type="CDD" id="cd00371">
    <property type="entry name" value="HMA"/>
    <property type="match status" value="1"/>
</dbReference>
<dbReference type="SUPFAM" id="SSF55008">
    <property type="entry name" value="HMA, heavy metal-associated domain"/>
    <property type="match status" value="1"/>
</dbReference>
<name>A0A3B0XMG1_9ZZZZ</name>
<accession>A0A3B0XMG1</accession>
<evidence type="ECO:0000313" key="2">
    <source>
        <dbReference type="EMBL" id="VAW63059.1"/>
    </source>
</evidence>
<gene>
    <name evidence="2" type="ORF">MNBD_GAMMA08-412</name>
</gene>
<dbReference type="PROSITE" id="PS50846">
    <property type="entry name" value="HMA_2"/>
    <property type="match status" value="1"/>
</dbReference>
<reference evidence="2" key="1">
    <citation type="submission" date="2018-06" db="EMBL/GenBank/DDBJ databases">
        <authorList>
            <person name="Zhirakovskaya E."/>
        </authorList>
    </citation>
    <scope>NUCLEOTIDE SEQUENCE</scope>
</reference>
<sequence length="74" mass="7851">MEKIFQYKIGGAGCGACILKIQNLIKPIAGVETVKFDLKTDTLTITGQHAQEEVVKAMQAGKFSAEALPESAAV</sequence>
<protein>
    <recommendedName>
        <fullName evidence="1">HMA domain-containing protein</fullName>
    </recommendedName>
</protein>
<proteinExistence type="predicted"/>
<dbReference type="GO" id="GO:0046872">
    <property type="term" value="F:metal ion binding"/>
    <property type="evidence" value="ECO:0007669"/>
    <property type="project" value="InterPro"/>
</dbReference>
<organism evidence="2">
    <name type="scientific">hydrothermal vent metagenome</name>
    <dbReference type="NCBI Taxonomy" id="652676"/>
    <lineage>
        <taxon>unclassified sequences</taxon>
        <taxon>metagenomes</taxon>
        <taxon>ecological metagenomes</taxon>
    </lineage>
</organism>
<evidence type="ECO:0000259" key="1">
    <source>
        <dbReference type="PROSITE" id="PS50846"/>
    </source>
</evidence>
<dbReference type="Gene3D" id="3.30.70.100">
    <property type="match status" value="1"/>
</dbReference>
<dbReference type="EMBL" id="UOFH01000236">
    <property type="protein sequence ID" value="VAW63059.1"/>
    <property type="molecule type" value="Genomic_DNA"/>
</dbReference>
<feature type="domain" description="HMA" evidence="1">
    <location>
        <begin position="2"/>
        <end position="66"/>
    </location>
</feature>